<dbReference type="STRING" id="906689.A0A2I0X431"/>
<dbReference type="Proteomes" id="UP000233837">
    <property type="component" value="Unassembled WGS sequence"/>
</dbReference>
<proteinExistence type="predicted"/>
<evidence type="ECO:0000313" key="1">
    <source>
        <dbReference type="EMBL" id="PKU82662.1"/>
    </source>
</evidence>
<reference evidence="1 2" key="2">
    <citation type="journal article" date="2017" name="Nature">
        <title>The Apostasia genome and the evolution of orchids.</title>
        <authorList>
            <person name="Zhang G.Q."/>
            <person name="Liu K.W."/>
            <person name="Li Z."/>
            <person name="Lohaus R."/>
            <person name="Hsiao Y.Y."/>
            <person name="Niu S.C."/>
            <person name="Wang J.Y."/>
            <person name="Lin Y.C."/>
            <person name="Xu Q."/>
            <person name="Chen L.J."/>
            <person name="Yoshida K."/>
            <person name="Fujiwara S."/>
            <person name="Wang Z.W."/>
            <person name="Zhang Y.Q."/>
            <person name="Mitsuda N."/>
            <person name="Wang M."/>
            <person name="Liu G.H."/>
            <person name="Pecoraro L."/>
            <person name="Huang H.X."/>
            <person name="Xiao X.J."/>
            <person name="Lin M."/>
            <person name="Wu X.Y."/>
            <person name="Wu W.L."/>
            <person name="Chen Y.Y."/>
            <person name="Chang S.B."/>
            <person name="Sakamoto S."/>
            <person name="Ohme-Takagi M."/>
            <person name="Yagi M."/>
            <person name="Zeng S.J."/>
            <person name="Shen C.Y."/>
            <person name="Yeh C.M."/>
            <person name="Luo Y.B."/>
            <person name="Tsai W.C."/>
            <person name="Van de Peer Y."/>
            <person name="Liu Z.J."/>
        </authorList>
    </citation>
    <scope>NUCLEOTIDE SEQUENCE [LARGE SCALE GENOMIC DNA]</scope>
    <source>
        <tissue evidence="1">The whole plant</tissue>
    </source>
</reference>
<dbReference type="AlphaFoldDB" id="A0A2I0X431"/>
<gene>
    <name evidence="1" type="primary">ALG11</name>
    <name evidence="1" type="ORF">MA16_Dca018820</name>
</gene>
<dbReference type="EMBL" id="KZ502174">
    <property type="protein sequence ID" value="PKU82662.1"/>
    <property type="molecule type" value="Genomic_DNA"/>
</dbReference>
<protein>
    <submittedName>
        <fullName evidence="1">GDP-Man:Man(3)GlcNAc(2)-PP-Dol alpha-1,2-mannosyltransferase</fullName>
    </submittedName>
</protein>
<keyword evidence="2" id="KW-1185">Reference proteome</keyword>
<evidence type="ECO:0000313" key="2">
    <source>
        <dbReference type="Proteomes" id="UP000233837"/>
    </source>
</evidence>
<keyword evidence="1" id="KW-0328">Glycosyltransferase</keyword>
<reference evidence="1 2" key="1">
    <citation type="journal article" date="2016" name="Sci. Rep.">
        <title>The Dendrobium catenatum Lindl. genome sequence provides insights into polysaccharide synthase, floral development and adaptive evolution.</title>
        <authorList>
            <person name="Zhang G.Q."/>
            <person name="Xu Q."/>
            <person name="Bian C."/>
            <person name="Tsai W.C."/>
            <person name="Yeh C.M."/>
            <person name="Liu K.W."/>
            <person name="Yoshida K."/>
            <person name="Zhang L.S."/>
            <person name="Chang S.B."/>
            <person name="Chen F."/>
            <person name="Shi Y."/>
            <person name="Su Y.Y."/>
            <person name="Zhang Y.Q."/>
            <person name="Chen L.J."/>
            <person name="Yin Y."/>
            <person name="Lin M."/>
            <person name="Huang H."/>
            <person name="Deng H."/>
            <person name="Wang Z.W."/>
            <person name="Zhu S.L."/>
            <person name="Zhao X."/>
            <person name="Deng C."/>
            <person name="Niu S.C."/>
            <person name="Huang J."/>
            <person name="Wang M."/>
            <person name="Liu G.H."/>
            <person name="Yang H.J."/>
            <person name="Xiao X.J."/>
            <person name="Hsiao Y.Y."/>
            <person name="Wu W.L."/>
            <person name="Chen Y.Y."/>
            <person name="Mitsuda N."/>
            <person name="Ohme-Takagi M."/>
            <person name="Luo Y.B."/>
            <person name="Van de Peer Y."/>
            <person name="Liu Z.J."/>
        </authorList>
    </citation>
    <scope>NUCLEOTIDE SEQUENCE [LARGE SCALE GENOMIC DNA]</scope>
    <source>
        <tissue evidence="1">The whole plant</tissue>
    </source>
</reference>
<dbReference type="GO" id="GO:0016757">
    <property type="term" value="F:glycosyltransferase activity"/>
    <property type="evidence" value="ECO:0007669"/>
    <property type="project" value="UniProtKB-KW"/>
</dbReference>
<keyword evidence="1" id="KW-0808">Transferase</keyword>
<organism evidence="1 2">
    <name type="scientific">Dendrobium catenatum</name>
    <dbReference type="NCBI Taxonomy" id="906689"/>
    <lineage>
        <taxon>Eukaryota</taxon>
        <taxon>Viridiplantae</taxon>
        <taxon>Streptophyta</taxon>
        <taxon>Embryophyta</taxon>
        <taxon>Tracheophyta</taxon>
        <taxon>Spermatophyta</taxon>
        <taxon>Magnoliopsida</taxon>
        <taxon>Liliopsida</taxon>
        <taxon>Asparagales</taxon>
        <taxon>Orchidaceae</taxon>
        <taxon>Epidendroideae</taxon>
        <taxon>Malaxideae</taxon>
        <taxon>Dendrobiinae</taxon>
        <taxon>Dendrobium</taxon>
    </lineage>
</organism>
<accession>A0A2I0X431</accession>
<name>A0A2I0X431_9ASPA</name>
<sequence length="101" mass="11020">MDIILEEDGKPSGFLASNKEEYADAILKVLRLKEAERLEIAATARKHFLLEASYNQFGKFTSNSPTPGSLGAAEFKIQNTGDRLSLGSQKDPSFSSPLPAF</sequence>